<keyword evidence="2" id="KW-1185">Reference proteome</keyword>
<accession>A0A5S9Q1T7</accession>
<name>A0A5S9Q1T7_MYCVN</name>
<dbReference type="Proteomes" id="UP000430146">
    <property type="component" value="Unassembled WGS sequence"/>
</dbReference>
<dbReference type="RefSeq" id="WP_159230303.1">
    <property type="nucleotide sequence ID" value="NZ_CACSIP010000012.1"/>
</dbReference>
<dbReference type="EMBL" id="CACSIP010000012">
    <property type="protein sequence ID" value="CAA0111464.1"/>
    <property type="molecule type" value="Genomic_DNA"/>
</dbReference>
<dbReference type="AlphaFoldDB" id="A0A5S9Q1T7"/>
<evidence type="ECO:0000313" key="1">
    <source>
        <dbReference type="EMBL" id="CAA0111464.1"/>
    </source>
</evidence>
<proteinExistence type="predicted"/>
<evidence type="ECO:0000313" key="2">
    <source>
        <dbReference type="Proteomes" id="UP000430146"/>
    </source>
</evidence>
<gene>
    <name evidence="1" type="ORF">AELLOGFF_00909</name>
</gene>
<protein>
    <submittedName>
        <fullName evidence="1">Uncharacterized protein</fullName>
    </submittedName>
</protein>
<reference evidence="1 2" key="1">
    <citation type="submission" date="2019-11" db="EMBL/GenBank/DDBJ databases">
        <authorList>
            <person name="Holert J."/>
        </authorList>
    </citation>
    <scope>NUCLEOTIDE SEQUENCE [LARGE SCALE GENOMIC DNA]</scope>
    <source>
        <strain evidence="1">BC8_1</strain>
    </source>
</reference>
<organism evidence="1 2">
    <name type="scientific">Mycolicibacterium vanbaalenii</name>
    <name type="common">Mycobacterium vanbaalenii</name>
    <dbReference type="NCBI Taxonomy" id="110539"/>
    <lineage>
        <taxon>Bacteria</taxon>
        <taxon>Bacillati</taxon>
        <taxon>Actinomycetota</taxon>
        <taxon>Actinomycetes</taxon>
        <taxon>Mycobacteriales</taxon>
        <taxon>Mycobacteriaceae</taxon>
        <taxon>Mycolicibacterium</taxon>
    </lineage>
</organism>
<sequence>MASISHSRPLAGVRWTLIALLRRLHPAAAGVAAGSVAASPRAARARHHYPPQRDAIFEQSAMAREMYRL</sequence>